<dbReference type="GO" id="GO:0008017">
    <property type="term" value="F:microtubule binding"/>
    <property type="evidence" value="ECO:0007669"/>
    <property type="project" value="InterPro"/>
</dbReference>
<dbReference type="GO" id="GO:0007018">
    <property type="term" value="P:microtubule-based movement"/>
    <property type="evidence" value="ECO:0007669"/>
    <property type="project" value="InterPro"/>
</dbReference>
<evidence type="ECO:0000256" key="8">
    <source>
        <dbReference type="SAM" id="Coils"/>
    </source>
</evidence>
<dbReference type="InterPro" id="IPR019821">
    <property type="entry name" value="Kinesin_motor_CS"/>
</dbReference>
<reference evidence="10" key="1">
    <citation type="submission" date="2022-11" db="EMBL/GenBank/DDBJ databases">
        <authorList>
            <person name="Morgan W.R."/>
            <person name="Tartar A."/>
        </authorList>
    </citation>
    <scope>NUCLEOTIDE SEQUENCE</scope>
    <source>
        <strain evidence="10">ARSEF 373</strain>
    </source>
</reference>
<evidence type="ECO:0000256" key="5">
    <source>
        <dbReference type="ARBA" id="ARBA00023175"/>
    </source>
</evidence>
<evidence type="ECO:0000256" key="1">
    <source>
        <dbReference type="ARBA" id="ARBA00010899"/>
    </source>
</evidence>
<dbReference type="InterPro" id="IPR027640">
    <property type="entry name" value="Kinesin-like_fam"/>
</dbReference>
<dbReference type="Gene3D" id="3.40.850.10">
    <property type="entry name" value="Kinesin motor domain"/>
    <property type="match status" value="1"/>
</dbReference>
<evidence type="ECO:0000313" key="11">
    <source>
        <dbReference type="Proteomes" id="UP001146120"/>
    </source>
</evidence>
<keyword evidence="2 7" id="KW-0493">Microtubule</keyword>
<name>A0AAV2YQ75_9STRA</name>
<feature type="domain" description="Kinesin motor" evidence="9">
    <location>
        <begin position="481"/>
        <end position="829"/>
    </location>
</feature>
<dbReference type="PROSITE" id="PS50067">
    <property type="entry name" value="KINESIN_MOTOR_2"/>
    <property type="match status" value="1"/>
</dbReference>
<comment type="caution">
    <text evidence="10">The sequence shown here is derived from an EMBL/GenBank/DDBJ whole genome shotgun (WGS) entry which is preliminary data.</text>
</comment>
<accession>A0AAV2YQ75</accession>
<keyword evidence="4 6" id="KW-0067">ATP-binding</keyword>
<comment type="similarity">
    <text evidence="1">Belongs to the TRAFAC class myosin-kinesin ATPase superfamily. Kinesin family. KIN-14 subfamily.</text>
</comment>
<dbReference type="PROSITE" id="PS00411">
    <property type="entry name" value="KINESIN_MOTOR_1"/>
    <property type="match status" value="1"/>
</dbReference>
<dbReference type="SUPFAM" id="SSF57997">
    <property type="entry name" value="Tropomyosin"/>
    <property type="match status" value="1"/>
</dbReference>
<dbReference type="GO" id="GO:0005524">
    <property type="term" value="F:ATP binding"/>
    <property type="evidence" value="ECO:0007669"/>
    <property type="project" value="UniProtKB-UniRule"/>
</dbReference>
<dbReference type="InterPro" id="IPR027417">
    <property type="entry name" value="P-loop_NTPase"/>
</dbReference>
<dbReference type="GO" id="GO:0003777">
    <property type="term" value="F:microtubule motor activity"/>
    <property type="evidence" value="ECO:0007669"/>
    <property type="project" value="InterPro"/>
</dbReference>
<keyword evidence="3 6" id="KW-0547">Nucleotide-binding</keyword>
<evidence type="ECO:0000313" key="10">
    <source>
        <dbReference type="EMBL" id="DAZ95473.1"/>
    </source>
</evidence>
<dbReference type="SUPFAM" id="SSF52540">
    <property type="entry name" value="P-loop containing nucleoside triphosphate hydrolases"/>
    <property type="match status" value="1"/>
</dbReference>
<keyword evidence="8" id="KW-0175">Coiled coil</keyword>
<evidence type="ECO:0000256" key="4">
    <source>
        <dbReference type="ARBA" id="ARBA00022840"/>
    </source>
</evidence>
<evidence type="ECO:0000256" key="6">
    <source>
        <dbReference type="PROSITE-ProRule" id="PRU00283"/>
    </source>
</evidence>
<dbReference type="AlphaFoldDB" id="A0AAV2YQ75"/>
<sequence>MFPRRRRRICPSRRIGDRCPRVAQRWTLTTSFRRQGRQRVCLKTARCAGTCGRVSGIIGLTPSLITQSRLHSSSGQRKRWKDNSALDASFCSDSYSPMRSAEFLNRDLEDEIRATNSKSDKEKAYIYKKRYMDTYGFAVGLARHLEHLQRVQADRRDEIEVLKAKIKTQDRIIDTITDHDVRNGHHTEKRIQALCREVAMMSRHLAERDGYIENLQHEREESVRTMNRLKLSHAACQSGNCASSTASQSYSSVESIEVQALQEKLAAVTREKDQAVAEVSSWKTQYNTLENTCNRLKAERATCADAVKRSEEQMDALRNCFEKGKYDVEMTGRRVSELTTERDELRTKLDSLQLNHRVSTENEKRYLDMLTSQHAAVDEARQRIHVLENELVETKRRLAELSEKAQHVTLLDRELSQTKNELAAAQSRIHMLEQQAHVAKKELNDLEARHHEREVMLETRIYQGELVRRSLHNKVMELKGNIRVFCRVRPVLLHEEASFGEDIFAFPDYSGERRIIELQACPRSHQGYGQNGSKDTVKKYQFDFDMVFDGGCTQEELFLEVSALVQSALDGYNVCIFAYGQTGSGKTYTMQGVEEDPINAPAHRGIVGRGLSHIFATIADLRSSSWDFTVSLEMTEIYNETLRDLLAAPGSTDKVDLRLDADGKPTVVNSCVHRVKDEFEALKLLQKAMSRRATKMTNMNDRSSRSHCVITLRLNGVNGLNGERRNGVVHLVDLAGSERLSKSGSGNDRETMKETQSINKSLSSLGNVIGALAKKSAHVPFRDSKLTHFLSPSLGGDSKTLMICNLSPLPQHRDESLNSLRFAKTANSCEIAFPSFSNRS</sequence>
<dbReference type="GO" id="GO:0005874">
    <property type="term" value="C:microtubule"/>
    <property type="evidence" value="ECO:0007669"/>
    <property type="project" value="UniProtKB-KW"/>
</dbReference>
<dbReference type="SMART" id="SM00129">
    <property type="entry name" value="KISc"/>
    <property type="match status" value="1"/>
</dbReference>
<evidence type="ECO:0000259" key="9">
    <source>
        <dbReference type="PROSITE" id="PS50067"/>
    </source>
</evidence>
<dbReference type="InterPro" id="IPR036961">
    <property type="entry name" value="Kinesin_motor_dom_sf"/>
</dbReference>
<dbReference type="EMBL" id="DAKRPA010000202">
    <property type="protein sequence ID" value="DAZ95473.1"/>
    <property type="molecule type" value="Genomic_DNA"/>
</dbReference>
<dbReference type="PRINTS" id="PR00380">
    <property type="entry name" value="KINESINHEAVY"/>
</dbReference>
<keyword evidence="5 6" id="KW-0505">Motor protein</keyword>
<dbReference type="Proteomes" id="UP001146120">
    <property type="component" value="Unassembled WGS sequence"/>
</dbReference>
<organism evidence="10 11">
    <name type="scientific">Lagenidium giganteum</name>
    <dbReference type="NCBI Taxonomy" id="4803"/>
    <lineage>
        <taxon>Eukaryota</taxon>
        <taxon>Sar</taxon>
        <taxon>Stramenopiles</taxon>
        <taxon>Oomycota</taxon>
        <taxon>Peronosporomycetes</taxon>
        <taxon>Pythiales</taxon>
        <taxon>Pythiaceae</taxon>
    </lineage>
</organism>
<dbReference type="PANTHER" id="PTHR47972">
    <property type="entry name" value="KINESIN-LIKE PROTEIN KLP-3"/>
    <property type="match status" value="1"/>
</dbReference>
<evidence type="ECO:0000256" key="7">
    <source>
        <dbReference type="RuleBase" id="RU000394"/>
    </source>
</evidence>
<dbReference type="PANTHER" id="PTHR47972:SF45">
    <property type="entry name" value="PROTEIN CLARET SEGREGATIONAL"/>
    <property type="match status" value="1"/>
</dbReference>
<keyword evidence="11" id="KW-1185">Reference proteome</keyword>
<gene>
    <name evidence="10" type="ORF">N0F65_001953</name>
</gene>
<dbReference type="InterPro" id="IPR001752">
    <property type="entry name" value="Kinesin_motor_dom"/>
</dbReference>
<protein>
    <recommendedName>
        <fullName evidence="7">Kinesin-like protein</fullName>
    </recommendedName>
</protein>
<feature type="coiled-coil region" evidence="8">
    <location>
        <begin position="258"/>
        <end position="299"/>
    </location>
</feature>
<reference evidence="10" key="2">
    <citation type="journal article" date="2023" name="Microbiol Resour">
        <title>Decontamination and Annotation of the Draft Genome Sequence of the Oomycete Lagenidium giganteum ARSEF 373.</title>
        <authorList>
            <person name="Morgan W.R."/>
            <person name="Tartar A."/>
        </authorList>
    </citation>
    <scope>NUCLEOTIDE SEQUENCE</scope>
    <source>
        <strain evidence="10">ARSEF 373</strain>
    </source>
</reference>
<dbReference type="Pfam" id="PF00225">
    <property type="entry name" value="Kinesin"/>
    <property type="match status" value="1"/>
</dbReference>
<evidence type="ECO:0000256" key="2">
    <source>
        <dbReference type="ARBA" id="ARBA00022701"/>
    </source>
</evidence>
<feature type="coiled-coil region" evidence="8">
    <location>
        <begin position="335"/>
        <end position="449"/>
    </location>
</feature>
<feature type="binding site" evidence="6">
    <location>
        <begin position="580"/>
        <end position="587"/>
    </location>
    <ligand>
        <name>ATP</name>
        <dbReference type="ChEBI" id="CHEBI:30616"/>
    </ligand>
</feature>
<proteinExistence type="inferred from homology"/>
<evidence type="ECO:0000256" key="3">
    <source>
        <dbReference type="ARBA" id="ARBA00022741"/>
    </source>
</evidence>